<protein>
    <submittedName>
        <fullName evidence="2">Uncharacterized protein</fullName>
    </submittedName>
</protein>
<organism evidence="2 3">
    <name type="scientific">Quadrisphaera granulorum</name>
    <dbReference type="NCBI Taxonomy" id="317664"/>
    <lineage>
        <taxon>Bacteria</taxon>
        <taxon>Bacillati</taxon>
        <taxon>Actinomycetota</taxon>
        <taxon>Actinomycetes</taxon>
        <taxon>Kineosporiales</taxon>
        <taxon>Kineosporiaceae</taxon>
        <taxon>Quadrisphaera</taxon>
    </lineage>
</organism>
<dbReference type="RefSeq" id="WP_109776374.1">
    <property type="nucleotide sequence ID" value="NZ_QGDQ01000037.1"/>
</dbReference>
<keyword evidence="1" id="KW-0472">Membrane</keyword>
<feature type="transmembrane region" description="Helical" evidence="1">
    <location>
        <begin position="64"/>
        <end position="84"/>
    </location>
</feature>
<evidence type="ECO:0000256" key="1">
    <source>
        <dbReference type="SAM" id="Phobius"/>
    </source>
</evidence>
<gene>
    <name evidence="2" type="ORF">BXY45_13710</name>
</gene>
<keyword evidence="3" id="KW-1185">Reference proteome</keyword>
<dbReference type="Proteomes" id="UP000245469">
    <property type="component" value="Unassembled WGS sequence"/>
</dbReference>
<dbReference type="EMBL" id="QGDQ01000037">
    <property type="protein sequence ID" value="PWJ47467.1"/>
    <property type="molecule type" value="Genomic_DNA"/>
</dbReference>
<sequence>MTRHVLGGLQAAAAVLLACGVLVGVTPVPLASFGCGPAFSSGTFESGTSMDVVFACAEERSQRQLGAAAFLTLGGALLAGASLARTRTRTEPRSATEADTSS</sequence>
<dbReference type="PROSITE" id="PS51257">
    <property type="entry name" value="PROKAR_LIPOPROTEIN"/>
    <property type="match status" value="1"/>
</dbReference>
<name>A0A316ACG8_9ACTN</name>
<accession>A0A316ACG8</accession>
<evidence type="ECO:0000313" key="2">
    <source>
        <dbReference type="EMBL" id="PWJ47467.1"/>
    </source>
</evidence>
<dbReference type="AlphaFoldDB" id="A0A316ACG8"/>
<proteinExistence type="predicted"/>
<reference evidence="2 3" key="1">
    <citation type="submission" date="2018-03" db="EMBL/GenBank/DDBJ databases">
        <title>Genomic Encyclopedia of Archaeal and Bacterial Type Strains, Phase II (KMG-II): from individual species to whole genera.</title>
        <authorList>
            <person name="Goeker M."/>
        </authorList>
    </citation>
    <scope>NUCLEOTIDE SEQUENCE [LARGE SCALE GENOMIC DNA]</scope>
    <source>
        <strain evidence="2 3">DSM 44889</strain>
    </source>
</reference>
<keyword evidence="1" id="KW-0812">Transmembrane</keyword>
<evidence type="ECO:0000313" key="3">
    <source>
        <dbReference type="Proteomes" id="UP000245469"/>
    </source>
</evidence>
<comment type="caution">
    <text evidence="2">The sequence shown here is derived from an EMBL/GenBank/DDBJ whole genome shotgun (WGS) entry which is preliminary data.</text>
</comment>
<keyword evidence="1" id="KW-1133">Transmembrane helix</keyword>